<reference evidence="4 5" key="1">
    <citation type="submission" date="2020-08" db="EMBL/GenBank/DDBJ databases">
        <title>Genome public.</title>
        <authorList>
            <person name="Liu C."/>
            <person name="Sun Q."/>
        </authorList>
    </citation>
    <scope>NUCLEOTIDE SEQUENCE [LARGE SCALE GENOMIC DNA]</scope>
    <source>
        <strain evidence="4 5">NSJ-71</strain>
    </source>
</reference>
<dbReference type="Gene3D" id="3.40.640.10">
    <property type="entry name" value="Type I PLP-dependent aspartate aminotransferase-like (Major domain)"/>
    <property type="match status" value="1"/>
</dbReference>
<protein>
    <submittedName>
        <fullName evidence="4">Aminotransferase class I/II-fold pyridoxal phosphate-dependent enzyme</fullName>
    </submittedName>
</protein>
<dbReference type="Pfam" id="PF01276">
    <property type="entry name" value="OKR_DC_1"/>
    <property type="match status" value="1"/>
</dbReference>
<dbReference type="InterPro" id="IPR052357">
    <property type="entry name" value="Orn_Lys_Arg_decarboxylase-I"/>
</dbReference>
<gene>
    <name evidence="4" type="ORF">H8R91_04765</name>
</gene>
<evidence type="ECO:0000256" key="2">
    <source>
        <dbReference type="ARBA" id="ARBA00022898"/>
    </source>
</evidence>
<dbReference type="InterPro" id="IPR015424">
    <property type="entry name" value="PyrdxlP-dep_Trfase"/>
</dbReference>
<dbReference type="PANTHER" id="PTHR43277:SF4">
    <property type="entry name" value="ARGININE DECARBOXYLASE"/>
    <property type="match status" value="1"/>
</dbReference>
<organism evidence="4 5">
    <name type="scientific">Ruminococcus intestinalis</name>
    <dbReference type="NCBI Taxonomy" id="2763066"/>
    <lineage>
        <taxon>Bacteria</taxon>
        <taxon>Bacillati</taxon>
        <taxon>Bacillota</taxon>
        <taxon>Clostridia</taxon>
        <taxon>Eubacteriales</taxon>
        <taxon>Oscillospiraceae</taxon>
        <taxon>Ruminococcus</taxon>
    </lineage>
</organism>
<dbReference type="Gene3D" id="3.90.105.10">
    <property type="entry name" value="Molybdopterin biosynthesis moea protein, domain 2"/>
    <property type="match status" value="1"/>
</dbReference>
<comment type="caution">
    <text evidence="4">The sequence shown here is derived from an EMBL/GenBank/DDBJ whole genome shotgun (WGS) entry which is preliminary data.</text>
</comment>
<dbReference type="InterPro" id="IPR015421">
    <property type="entry name" value="PyrdxlP-dep_Trfase_major"/>
</dbReference>
<keyword evidence="4" id="KW-0808">Transferase</keyword>
<name>A0ABR7HK26_9FIRM</name>
<dbReference type="InterPro" id="IPR000310">
    <property type="entry name" value="Orn/Lys/Arg_deCO2ase_major_dom"/>
</dbReference>
<dbReference type="SUPFAM" id="SSF53383">
    <property type="entry name" value="PLP-dependent transferases"/>
    <property type="match status" value="1"/>
</dbReference>
<accession>A0ABR7HK26</accession>
<proteinExistence type="predicted"/>
<evidence type="ECO:0000313" key="4">
    <source>
        <dbReference type="EMBL" id="MBC5727837.1"/>
    </source>
</evidence>
<dbReference type="GO" id="GO:0008483">
    <property type="term" value="F:transaminase activity"/>
    <property type="evidence" value="ECO:0007669"/>
    <property type="project" value="UniProtKB-KW"/>
</dbReference>
<evidence type="ECO:0000256" key="1">
    <source>
        <dbReference type="ARBA" id="ARBA00001933"/>
    </source>
</evidence>
<evidence type="ECO:0000313" key="5">
    <source>
        <dbReference type="Proteomes" id="UP000636755"/>
    </source>
</evidence>
<keyword evidence="5" id="KW-1185">Reference proteome</keyword>
<dbReference type="EMBL" id="JACOPS010000002">
    <property type="protein sequence ID" value="MBC5727837.1"/>
    <property type="molecule type" value="Genomic_DNA"/>
</dbReference>
<dbReference type="PANTHER" id="PTHR43277">
    <property type="entry name" value="ARGININE DECARBOXYLASE"/>
    <property type="match status" value="1"/>
</dbReference>
<dbReference type="Proteomes" id="UP000636755">
    <property type="component" value="Unassembled WGS sequence"/>
</dbReference>
<comment type="cofactor">
    <cofactor evidence="1">
        <name>pyridoxal 5'-phosphate</name>
        <dbReference type="ChEBI" id="CHEBI:597326"/>
    </cofactor>
</comment>
<keyword evidence="2" id="KW-0663">Pyridoxal phosphate</keyword>
<dbReference type="RefSeq" id="WP_186935096.1">
    <property type="nucleotide sequence ID" value="NZ_JACOPS010000002.1"/>
</dbReference>
<evidence type="ECO:0000259" key="3">
    <source>
        <dbReference type="Pfam" id="PF01276"/>
    </source>
</evidence>
<keyword evidence="4" id="KW-0032">Aminotransferase</keyword>
<sequence>MLYDKLKKYSKSGVYPFHMPGHKRNLMLCDGIMPYEIDLTEIDGFDNLHNAEGCILEVQNLAEKLYNVKKAFLLVNGATGGILSAVRAMTDRGDKVIVARNSHKSVYNALELCGLTPKYIVPKVDKEFGINCSITPLQAEKAIRENPDAKLLIITSPTYEGAVSDIKEISRIAHLHNVSVLVDEAHGAHFPFSDSFPVEAIQCGADVAVASLHKTLPSLTQTALLLTSNEELINPLAENLAIFETSSPSYVFMSSIEKCLDFCKNTKAFDEYIIRLNSFDEKCRELKNIKVLCCGNDNIKNHNFFDFDISKITVSVKGLNINGVQLADKLRNDFKIEPEMVCSDYVLLITTVCDTDEGFARLVNALQSIDSECSAKELNYNNLLLSQPCIALNPCDCSGKSGDFYRLKNSINKISLEYVWAYPPGIPIVAKGEVITQEIVDTIFMQIENGINVYSTKGKVPKEILCCE</sequence>
<feature type="domain" description="Orn/Lys/Arg decarboxylases family 1 pyridoxal-P attachment site" evidence="3">
    <location>
        <begin position="2"/>
        <end position="308"/>
    </location>
</feature>